<dbReference type="AlphaFoldDB" id="A0A842HX38"/>
<dbReference type="InterPro" id="IPR000060">
    <property type="entry name" value="BCCT_transptr"/>
</dbReference>
<reference evidence="9 10" key="1">
    <citation type="submission" date="2020-08" db="EMBL/GenBank/DDBJ databases">
        <title>Draft genome sequence of Parasphingopyxis sp. GrpM-11.</title>
        <authorList>
            <person name="Oh J."/>
            <person name="Roh D.-H."/>
        </authorList>
    </citation>
    <scope>NUCLEOTIDE SEQUENCE [LARGE SCALE GENOMIC DNA]</scope>
    <source>
        <strain evidence="9 10">GrpM-11</strain>
    </source>
</reference>
<evidence type="ECO:0000256" key="7">
    <source>
        <dbReference type="ARBA" id="ARBA00023136"/>
    </source>
</evidence>
<feature type="transmembrane region" description="Helical" evidence="8">
    <location>
        <begin position="415"/>
        <end position="434"/>
    </location>
</feature>
<keyword evidence="3" id="KW-0813">Transport</keyword>
<feature type="transmembrane region" description="Helical" evidence="8">
    <location>
        <begin position="158"/>
        <end position="178"/>
    </location>
</feature>
<feature type="transmembrane region" description="Helical" evidence="8">
    <location>
        <begin position="247"/>
        <end position="265"/>
    </location>
</feature>
<evidence type="ECO:0000313" key="10">
    <source>
        <dbReference type="Proteomes" id="UP000564378"/>
    </source>
</evidence>
<dbReference type="EMBL" id="JACJVJ010000001">
    <property type="protein sequence ID" value="MBC2776510.1"/>
    <property type="molecule type" value="Genomic_DNA"/>
</dbReference>
<dbReference type="PANTHER" id="PTHR30047">
    <property type="entry name" value="HIGH-AFFINITY CHOLINE TRANSPORT PROTEIN-RELATED"/>
    <property type="match status" value="1"/>
</dbReference>
<evidence type="ECO:0000313" key="9">
    <source>
        <dbReference type="EMBL" id="MBC2776510.1"/>
    </source>
</evidence>
<comment type="subcellular location">
    <subcellularLocation>
        <location evidence="1">Cell membrane</location>
        <topology evidence="1">Multi-pass membrane protein</topology>
    </subcellularLocation>
</comment>
<feature type="transmembrane region" description="Helical" evidence="8">
    <location>
        <begin position="463"/>
        <end position="480"/>
    </location>
</feature>
<feature type="transmembrane region" description="Helical" evidence="8">
    <location>
        <begin position="277"/>
        <end position="293"/>
    </location>
</feature>
<keyword evidence="4" id="KW-1003">Cell membrane</keyword>
<name>A0A842HX38_9SPHN</name>
<comment type="similarity">
    <text evidence="2">Belongs to the BCCT transporter (TC 2.A.15) family.</text>
</comment>
<dbReference type="RefSeq" id="WP_185799787.1">
    <property type="nucleotide sequence ID" value="NZ_JACJVJ010000001.1"/>
</dbReference>
<dbReference type="Proteomes" id="UP000564378">
    <property type="component" value="Unassembled WGS sequence"/>
</dbReference>
<evidence type="ECO:0000256" key="5">
    <source>
        <dbReference type="ARBA" id="ARBA00022692"/>
    </source>
</evidence>
<dbReference type="NCBIfam" id="TIGR00842">
    <property type="entry name" value="bcct"/>
    <property type="match status" value="1"/>
</dbReference>
<feature type="transmembrane region" description="Helical" evidence="8">
    <location>
        <begin position="30"/>
        <end position="50"/>
    </location>
</feature>
<dbReference type="GO" id="GO:0022857">
    <property type="term" value="F:transmembrane transporter activity"/>
    <property type="evidence" value="ECO:0007669"/>
    <property type="project" value="InterPro"/>
</dbReference>
<keyword evidence="6 8" id="KW-1133">Transmembrane helix</keyword>
<evidence type="ECO:0000256" key="8">
    <source>
        <dbReference type="SAM" id="Phobius"/>
    </source>
</evidence>
<feature type="transmembrane region" description="Helical" evidence="8">
    <location>
        <begin position="361"/>
        <end position="384"/>
    </location>
</feature>
<evidence type="ECO:0000256" key="1">
    <source>
        <dbReference type="ARBA" id="ARBA00004651"/>
    </source>
</evidence>
<gene>
    <name evidence="9" type="ORF">H6P80_02630</name>
</gene>
<feature type="transmembrane region" description="Helical" evidence="8">
    <location>
        <begin position="101"/>
        <end position="122"/>
    </location>
</feature>
<feature type="transmembrane region" description="Helical" evidence="8">
    <location>
        <begin position="208"/>
        <end position="227"/>
    </location>
</feature>
<keyword evidence="10" id="KW-1185">Reference proteome</keyword>
<accession>A0A842HX38</accession>
<keyword evidence="7 8" id="KW-0472">Membrane</keyword>
<dbReference type="GO" id="GO:0005886">
    <property type="term" value="C:plasma membrane"/>
    <property type="evidence" value="ECO:0007669"/>
    <property type="project" value="UniProtKB-SubCell"/>
</dbReference>
<keyword evidence="5 8" id="KW-0812">Transmembrane</keyword>
<feature type="transmembrane region" description="Helical" evidence="8">
    <location>
        <begin position="486"/>
        <end position="509"/>
    </location>
</feature>
<comment type="caution">
    <text evidence="9">The sequence shown here is derived from an EMBL/GenBank/DDBJ whole genome shotgun (WGS) entry which is preliminary data.</text>
</comment>
<feature type="transmembrane region" description="Helical" evidence="8">
    <location>
        <begin position="331"/>
        <end position="349"/>
    </location>
</feature>
<feature type="transmembrane region" description="Helical" evidence="8">
    <location>
        <begin position="62"/>
        <end position="81"/>
    </location>
</feature>
<evidence type="ECO:0000256" key="6">
    <source>
        <dbReference type="ARBA" id="ARBA00022989"/>
    </source>
</evidence>
<proteinExistence type="inferred from homology"/>
<dbReference type="Pfam" id="PF02028">
    <property type="entry name" value="BCCT"/>
    <property type="match status" value="1"/>
</dbReference>
<protein>
    <submittedName>
        <fullName evidence="9">BCCT family transporter</fullName>
    </submittedName>
</protein>
<organism evidence="9 10">
    <name type="scientific">Parasphingopyxis marina</name>
    <dbReference type="NCBI Taxonomy" id="2761622"/>
    <lineage>
        <taxon>Bacteria</taxon>
        <taxon>Pseudomonadati</taxon>
        <taxon>Pseudomonadota</taxon>
        <taxon>Alphaproteobacteria</taxon>
        <taxon>Sphingomonadales</taxon>
        <taxon>Sphingomonadaceae</taxon>
        <taxon>Parasphingopyxis</taxon>
    </lineage>
</organism>
<evidence type="ECO:0000256" key="4">
    <source>
        <dbReference type="ARBA" id="ARBA00022475"/>
    </source>
</evidence>
<sequence>MDDMPDKSPVAGAAILHRDDIRGVSGGAKYTVALFVAFTVLFPTMANDWFALFRDWISQTAGWFYSFVVTLCLLSCIALLFGKWGKIRLGGDMERPEFSWLAWSAMLFAAGMGIGLVFWSVAEPLTHYAGNPFIGSWSENTNDVEHARMAMRITYFHWGLHAWGLYAIAGLIFAYFSFRKNEALTIRSALRPLIGDAVDRLPGKAIDVVAIVATVFGVATSLGFGAAQINAGLEQLFGFEISITHRLLIVAGITAVAVFSVASGLKRGIKILSLTNIWLAALILAVTLAFAPLEPILRNLTLRIGDYLWSLPSLTLATAADNSGWSAAWTTFYWGWWISWTPFVGLFIARISRGRTIREFVCGVLLIPTVVTFVWLSIMGGAAFSVARAEPDIIALAQQSPGLSLYTMIEAVQPGSIATAVAAIATILVALFFVTSADSGTLVVTTLQAGGDTDPPLAERVQWGIAIGAVAAALLLAGGLGALQAIAIAAALPFSVVLVAMIAGLFVALRKDRPPPA</sequence>
<dbReference type="PANTHER" id="PTHR30047:SF7">
    <property type="entry name" value="HIGH-AFFINITY CHOLINE TRANSPORT PROTEIN"/>
    <property type="match status" value="1"/>
</dbReference>
<evidence type="ECO:0000256" key="2">
    <source>
        <dbReference type="ARBA" id="ARBA00005658"/>
    </source>
</evidence>
<evidence type="ECO:0000256" key="3">
    <source>
        <dbReference type="ARBA" id="ARBA00022448"/>
    </source>
</evidence>